<dbReference type="Proteomes" id="UP001596958">
    <property type="component" value="Unassembled WGS sequence"/>
</dbReference>
<evidence type="ECO:0008006" key="3">
    <source>
        <dbReference type="Google" id="ProtNLM"/>
    </source>
</evidence>
<evidence type="ECO:0000313" key="1">
    <source>
        <dbReference type="EMBL" id="MFD0751042.1"/>
    </source>
</evidence>
<sequence>MKRLLGFITAICLSSTACTKEAIKSNENQAAVTGSINGTVSNGGAIDAIILANDSEPGLFSSLSLDLNTGVFSASQLKAGSYNIHIILKNGYTLAQSDLKALVSAGKTVNLGLVTVSSDINNFSPSTPIFGTDSKTYTLTQKFNEKAMGFDGTATYNGSDLSIAGSLTEGSSLKIIHNTYSTTIKVSNITTPGTYVASINYISNQRKVGIINTWSSDNQGGNATVVVTAIDPVSKKISGTFKGMLVLTSAVGHYQTTTEGSFNLTYK</sequence>
<evidence type="ECO:0000313" key="2">
    <source>
        <dbReference type="Proteomes" id="UP001596958"/>
    </source>
</evidence>
<reference evidence="2" key="1">
    <citation type="journal article" date="2019" name="Int. J. Syst. Evol. Microbiol.">
        <title>The Global Catalogue of Microorganisms (GCM) 10K type strain sequencing project: providing services to taxonomists for standard genome sequencing and annotation.</title>
        <authorList>
            <consortium name="The Broad Institute Genomics Platform"/>
            <consortium name="The Broad Institute Genome Sequencing Center for Infectious Disease"/>
            <person name="Wu L."/>
            <person name="Ma J."/>
        </authorList>
    </citation>
    <scope>NUCLEOTIDE SEQUENCE [LARGE SCALE GENOMIC DNA]</scope>
    <source>
        <strain evidence="2">CCUG 63418</strain>
    </source>
</reference>
<comment type="caution">
    <text evidence="1">The sequence shown here is derived from an EMBL/GenBank/DDBJ whole genome shotgun (WGS) entry which is preliminary data.</text>
</comment>
<organism evidence="1 2">
    <name type="scientific">Mucilaginibacter calamicampi</name>
    <dbReference type="NCBI Taxonomy" id="1302352"/>
    <lineage>
        <taxon>Bacteria</taxon>
        <taxon>Pseudomonadati</taxon>
        <taxon>Bacteroidota</taxon>
        <taxon>Sphingobacteriia</taxon>
        <taxon>Sphingobacteriales</taxon>
        <taxon>Sphingobacteriaceae</taxon>
        <taxon>Mucilaginibacter</taxon>
    </lineage>
</organism>
<gene>
    <name evidence="1" type="ORF">ACFQZS_12875</name>
</gene>
<accession>A0ABW2YX11</accession>
<dbReference type="EMBL" id="JBHTHU010000009">
    <property type="protein sequence ID" value="MFD0751042.1"/>
    <property type="molecule type" value="Genomic_DNA"/>
</dbReference>
<dbReference type="RefSeq" id="WP_377100851.1">
    <property type="nucleotide sequence ID" value="NZ_JBHTHU010000009.1"/>
</dbReference>
<name>A0ABW2YX11_9SPHI</name>
<keyword evidence="2" id="KW-1185">Reference proteome</keyword>
<protein>
    <recommendedName>
        <fullName evidence="3">Carboxypeptidase regulatory-like domain-containing protein</fullName>
    </recommendedName>
</protein>
<proteinExistence type="predicted"/>
<dbReference type="PROSITE" id="PS51257">
    <property type="entry name" value="PROKAR_LIPOPROTEIN"/>
    <property type="match status" value="1"/>
</dbReference>